<dbReference type="AlphaFoldDB" id="A0A4U8UQT6"/>
<name>A0A4U8UQT6_STECR</name>
<dbReference type="EMBL" id="AZBU02000001">
    <property type="protein sequence ID" value="TMS34815.1"/>
    <property type="molecule type" value="Genomic_DNA"/>
</dbReference>
<keyword evidence="2" id="KW-1185">Reference proteome</keyword>
<reference evidence="1 2" key="2">
    <citation type="journal article" date="2019" name="G3 (Bethesda)">
        <title>Hybrid Assembly of the Genome of the Entomopathogenic Nematode Steinernema carpocapsae Identifies the X-Chromosome.</title>
        <authorList>
            <person name="Serra L."/>
            <person name="Macchietto M."/>
            <person name="Macias-Munoz A."/>
            <person name="McGill C.J."/>
            <person name="Rodriguez I.M."/>
            <person name="Rodriguez B."/>
            <person name="Murad R."/>
            <person name="Mortazavi A."/>
        </authorList>
    </citation>
    <scope>NUCLEOTIDE SEQUENCE [LARGE SCALE GENOMIC DNA]</scope>
    <source>
        <strain evidence="1 2">ALL</strain>
    </source>
</reference>
<dbReference type="Proteomes" id="UP000298663">
    <property type="component" value="Chromosome X"/>
</dbReference>
<accession>A0A4U8UQT6</accession>
<protein>
    <submittedName>
        <fullName evidence="1">Uncharacterized protein</fullName>
    </submittedName>
</protein>
<reference evidence="1 2" key="1">
    <citation type="journal article" date="2015" name="Genome Biol.">
        <title>Comparative genomics of Steinernema reveals deeply conserved gene regulatory networks.</title>
        <authorList>
            <person name="Dillman A.R."/>
            <person name="Macchietto M."/>
            <person name="Porter C.F."/>
            <person name="Rogers A."/>
            <person name="Williams B."/>
            <person name="Antoshechkin I."/>
            <person name="Lee M.M."/>
            <person name="Goodwin Z."/>
            <person name="Lu X."/>
            <person name="Lewis E.E."/>
            <person name="Goodrich-Blair H."/>
            <person name="Stock S.P."/>
            <person name="Adams B.J."/>
            <person name="Sternberg P.W."/>
            <person name="Mortazavi A."/>
        </authorList>
    </citation>
    <scope>NUCLEOTIDE SEQUENCE [LARGE SCALE GENOMIC DNA]</scope>
    <source>
        <strain evidence="1 2">ALL</strain>
    </source>
</reference>
<gene>
    <name evidence="1" type="ORF">L596_002330</name>
</gene>
<evidence type="ECO:0000313" key="1">
    <source>
        <dbReference type="EMBL" id="TMS34815.1"/>
    </source>
</evidence>
<comment type="caution">
    <text evidence="1">The sequence shown here is derived from an EMBL/GenBank/DDBJ whole genome shotgun (WGS) entry which is preliminary data.</text>
</comment>
<dbReference type="EMBL" id="CM016762">
    <property type="protein sequence ID" value="TMS34815.1"/>
    <property type="molecule type" value="Genomic_DNA"/>
</dbReference>
<sequence length="87" mass="9314">MSTGKFFRFFADVARIRSAASPEASSITSRFAAVCYLAPTSGGCPSQCALDAKRSKGPIYPEASVTSPTSASNSLHFERNKQFFAIL</sequence>
<proteinExistence type="predicted"/>
<organism evidence="1 2">
    <name type="scientific">Steinernema carpocapsae</name>
    <name type="common">Entomopathogenic nematode</name>
    <dbReference type="NCBI Taxonomy" id="34508"/>
    <lineage>
        <taxon>Eukaryota</taxon>
        <taxon>Metazoa</taxon>
        <taxon>Ecdysozoa</taxon>
        <taxon>Nematoda</taxon>
        <taxon>Chromadorea</taxon>
        <taxon>Rhabditida</taxon>
        <taxon>Tylenchina</taxon>
        <taxon>Panagrolaimomorpha</taxon>
        <taxon>Strongyloidoidea</taxon>
        <taxon>Steinernematidae</taxon>
        <taxon>Steinernema</taxon>
    </lineage>
</organism>
<evidence type="ECO:0000313" key="2">
    <source>
        <dbReference type="Proteomes" id="UP000298663"/>
    </source>
</evidence>